<dbReference type="Gene3D" id="3.40.50.150">
    <property type="entry name" value="Vaccinia Virus protein VP39"/>
    <property type="match status" value="1"/>
</dbReference>
<organism evidence="1 2">
    <name type="scientific">Lusitaniella coriacea LEGE 07157</name>
    <dbReference type="NCBI Taxonomy" id="945747"/>
    <lineage>
        <taxon>Bacteria</taxon>
        <taxon>Bacillati</taxon>
        <taxon>Cyanobacteriota</taxon>
        <taxon>Cyanophyceae</taxon>
        <taxon>Spirulinales</taxon>
        <taxon>Lusitaniellaceae</taxon>
        <taxon>Lusitaniella</taxon>
    </lineage>
</organism>
<keyword evidence="2" id="KW-1185">Reference proteome</keyword>
<dbReference type="GO" id="GO:0008168">
    <property type="term" value="F:methyltransferase activity"/>
    <property type="evidence" value="ECO:0007669"/>
    <property type="project" value="UniProtKB-KW"/>
</dbReference>
<sequence>MKQVTLPRTCPESWQEVYHYDLIEIYGKKSILGHTYAYNNRRKNVIELIQKVAKPGAKILDVAAAQGNYSLLLAELGYDVTWNDLREDLVDYVKLKHEKGTIRYAPGNCFDLGFDEGFDVVLITEIIEHVAHPDEFLRKIAQLVKPGGYLVMTTPNGEYIRHDLPKFSDCPDPSKFEDLQFKSNADGHIFLLHEDEVRPLVEEAGLSIIEFRLFTNLLTNGHVKTEYLLKVLPRSVVDSLESLTGSLPFSWQRKLHKGMAVLMQRPARS</sequence>
<dbReference type="Pfam" id="PF13489">
    <property type="entry name" value="Methyltransf_23"/>
    <property type="match status" value="1"/>
</dbReference>
<dbReference type="EMBL" id="JADEWZ010000011">
    <property type="protein sequence ID" value="MBE9116117.1"/>
    <property type="molecule type" value="Genomic_DNA"/>
</dbReference>
<dbReference type="Proteomes" id="UP000654482">
    <property type="component" value="Unassembled WGS sequence"/>
</dbReference>
<keyword evidence="1" id="KW-0489">Methyltransferase</keyword>
<dbReference type="PANTHER" id="PTHR43861">
    <property type="entry name" value="TRANS-ACONITATE 2-METHYLTRANSFERASE-RELATED"/>
    <property type="match status" value="1"/>
</dbReference>
<dbReference type="CDD" id="cd02440">
    <property type="entry name" value="AdoMet_MTases"/>
    <property type="match status" value="1"/>
</dbReference>
<protein>
    <submittedName>
        <fullName evidence="1">Methyltransferase domain-containing protein</fullName>
    </submittedName>
</protein>
<accession>A0A8J7ISF1</accession>
<evidence type="ECO:0000313" key="2">
    <source>
        <dbReference type="Proteomes" id="UP000654482"/>
    </source>
</evidence>
<name>A0A8J7ISF1_9CYAN</name>
<dbReference type="InterPro" id="IPR029063">
    <property type="entry name" value="SAM-dependent_MTases_sf"/>
</dbReference>
<reference evidence="1" key="1">
    <citation type="submission" date="2020-10" db="EMBL/GenBank/DDBJ databases">
        <authorList>
            <person name="Castelo-Branco R."/>
            <person name="Eusebio N."/>
            <person name="Adriana R."/>
            <person name="Vieira A."/>
            <person name="Brugerolle De Fraissinette N."/>
            <person name="Rezende De Castro R."/>
            <person name="Schneider M.P."/>
            <person name="Vasconcelos V."/>
            <person name="Leao P.N."/>
        </authorList>
    </citation>
    <scope>NUCLEOTIDE SEQUENCE</scope>
    <source>
        <strain evidence="1">LEGE 07157</strain>
    </source>
</reference>
<comment type="caution">
    <text evidence="1">The sequence shown here is derived from an EMBL/GenBank/DDBJ whole genome shotgun (WGS) entry which is preliminary data.</text>
</comment>
<dbReference type="AlphaFoldDB" id="A0A8J7ISF1"/>
<dbReference type="GO" id="GO:0032259">
    <property type="term" value="P:methylation"/>
    <property type="evidence" value="ECO:0007669"/>
    <property type="project" value="UniProtKB-KW"/>
</dbReference>
<evidence type="ECO:0000313" key="1">
    <source>
        <dbReference type="EMBL" id="MBE9116117.1"/>
    </source>
</evidence>
<dbReference type="SUPFAM" id="SSF53335">
    <property type="entry name" value="S-adenosyl-L-methionine-dependent methyltransferases"/>
    <property type="match status" value="1"/>
</dbReference>
<proteinExistence type="predicted"/>
<keyword evidence="1" id="KW-0808">Transferase</keyword>
<dbReference type="RefSeq" id="WP_194029206.1">
    <property type="nucleotide sequence ID" value="NZ_JADEWZ010000011.1"/>
</dbReference>
<gene>
    <name evidence="1" type="ORF">IQ249_09440</name>
</gene>